<dbReference type="Proteomes" id="UP001172102">
    <property type="component" value="Unassembled WGS sequence"/>
</dbReference>
<name>A0AA40AY48_9PEZI</name>
<accession>A0AA40AY48</accession>
<evidence type="ECO:0000313" key="3">
    <source>
        <dbReference type="Proteomes" id="UP001172102"/>
    </source>
</evidence>
<dbReference type="Gene3D" id="3.40.50.1820">
    <property type="entry name" value="alpha/beta hydrolase"/>
    <property type="match status" value="1"/>
</dbReference>
<dbReference type="SUPFAM" id="SSF52540">
    <property type="entry name" value="P-loop containing nucleoside triphosphate hydrolases"/>
    <property type="match status" value="1"/>
</dbReference>
<gene>
    <name evidence="2" type="ORF">B0H67DRAFT_640719</name>
</gene>
<dbReference type="PANTHER" id="PTHR48182">
    <property type="entry name" value="PROTEIN SERAC1"/>
    <property type="match status" value="1"/>
</dbReference>
<sequence>MEDFPTAPQGTPPDCSGWKSPRRHDHRSHIWPDSIIAIHGLGTESPRTWEFKKRTLGGDSVNWLSDGDMLPAALPEARIFTYDWGANSFKDAPVQTLLGQAATLLGLISEARGSQTRPIIFIASCFGGLVLAEAMNRAAQEGSPHRTILLSTVGVVFLATLFRGSDAAKQAQWQVVSDRELRKLTQSFAELARTDSAQLPVCCFYETKETEMLRWLLPAGWATLISATLGNKDHKILVTESSACLDTFPRQGLNATHSGMNKFRGPECPNFKLVKDAIRKLADNASTVLDSRNSFPQGRYWTVPLGRNEQFVGREAILQNLLARIPPSAHEDDCQRTVVDGLGGVGKTQIALEAAFRVRDAHPDCSVFWVPAIDAETFENEYRAIGRLLKAPGIDEGAADVKTLVETALSSDSTGSWLLIVDNANDTGLLFGDTALADYLPFSRKGSILFTTRNHEVAVELRIRDSTNAHALLEFLAHLPLAIRQTSAFMAKKQVSTEQYLELCKSSGEEMIGLLSRDFEDRYRYKDI</sequence>
<dbReference type="AlphaFoldDB" id="A0AA40AY48"/>
<protein>
    <recommendedName>
        <fullName evidence="4">NB-ARC domain-containing protein</fullName>
    </recommendedName>
</protein>
<evidence type="ECO:0000256" key="1">
    <source>
        <dbReference type="SAM" id="MobiDB-lite"/>
    </source>
</evidence>
<dbReference type="SUPFAM" id="SSF53474">
    <property type="entry name" value="alpha/beta-Hydrolases"/>
    <property type="match status" value="1"/>
</dbReference>
<proteinExistence type="predicted"/>
<dbReference type="InterPro" id="IPR052374">
    <property type="entry name" value="SERAC1"/>
</dbReference>
<organism evidence="2 3">
    <name type="scientific">Lasiosphaeris hirsuta</name>
    <dbReference type="NCBI Taxonomy" id="260670"/>
    <lineage>
        <taxon>Eukaryota</taxon>
        <taxon>Fungi</taxon>
        <taxon>Dikarya</taxon>
        <taxon>Ascomycota</taxon>
        <taxon>Pezizomycotina</taxon>
        <taxon>Sordariomycetes</taxon>
        <taxon>Sordariomycetidae</taxon>
        <taxon>Sordariales</taxon>
        <taxon>Lasiosphaeriaceae</taxon>
        <taxon>Lasiosphaeris</taxon>
    </lineage>
</organism>
<feature type="region of interest" description="Disordered" evidence="1">
    <location>
        <begin position="1"/>
        <end position="23"/>
    </location>
</feature>
<keyword evidence="3" id="KW-1185">Reference proteome</keyword>
<reference evidence="2" key="1">
    <citation type="submission" date="2023-06" db="EMBL/GenBank/DDBJ databases">
        <title>Genome-scale phylogeny and comparative genomics of the fungal order Sordariales.</title>
        <authorList>
            <consortium name="Lawrence Berkeley National Laboratory"/>
            <person name="Hensen N."/>
            <person name="Bonometti L."/>
            <person name="Westerberg I."/>
            <person name="Brannstrom I.O."/>
            <person name="Guillou S."/>
            <person name="Cros-Aarteil S."/>
            <person name="Calhoun S."/>
            <person name="Haridas S."/>
            <person name="Kuo A."/>
            <person name="Mondo S."/>
            <person name="Pangilinan J."/>
            <person name="Riley R."/>
            <person name="Labutti K."/>
            <person name="Andreopoulos B."/>
            <person name="Lipzen A."/>
            <person name="Chen C."/>
            <person name="Yanf M."/>
            <person name="Daum C."/>
            <person name="Ng V."/>
            <person name="Clum A."/>
            <person name="Steindorff A."/>
            <person name="Ohm R."/>
            <person name="Martin F."/>
            <person name="Silar P."/>
            <person name="Natvig D."/>
            <person name="Lalanne C."/>
            <person name="Gautier V."/>
            <person name="Ament-Velasquez S.L."/>
            <person name="Kruys A."/>
            <person name="Hutchinson M.I."/>
            <person name="Powell A.J."/>
            <person name="Barry K."/>
            <person name="Miller A.N."/>
            <person name="Grigoriev I.V."/>
            <person name="Debuchy R."/>
            <person name="Gladieux P."/>
            <person name="Thoren M.H."/>
            <person name="Johannesson H."/>
        </authorList>
    </citation>
    <scope>NUCLEOTIDE SEQUENCE</scope>
    <source>
        <strain evidence="2">SMH4607-1</strain>
    </source>
</reference>
<comment type="caution">
    <text evidence="2">The sequence shown here is derived from an EMBL/GenBank/DDBJ whole genome shotgun (WGS) entry which is preliminary data.</text>
</comment>
<evidence type="ECO:0000313" key="2">
    <source>
        <dbReference type="EMBL" id="KAK0724150.1"/>
    </source>
</evidence>
<dbReference type="InterPro" id="IPR029058">
    <property type="entry name" value="AB_hydrolase_fold"/>
</dbReference>
<dbReference type="Gene3D" id="3.40.50.300">
    <property type="entry name" value="P-loop containing nucleotide triphosphate hydrolases"/>
    <property type="match status" value="1"/>
</dbReference>
<dbReference type="PANTHER" id="PTHR48182:SF3">
    <property type="entry name" value="DUF676 DOMAIN-CONTAINING PROTEIN"/>
    <property type="match status" value="1"/>
</dbReference>
<evidence type="ECO:0008006" key="4">
    <source>
        <dbReference type="Google" id="ProtNLM"/>
    </source>
</evidence>
<dbReference type="EMBL" id="JAUKUA010000002">
    <property type="protein sequence ID" value="KAK0724150.1"/>
    <property type="molecule type" value="Genomic_DNA"/>
</dbReference>
<dbReference type="InterPro" id="IPR027417">
    <property type="entry name" value="P-loop_NTPase"/>
</dbReference>